<dbReference type="Gene3D" id="3.40.50.620">
    <property type="entry name" value="HUPs"/>
    <property type="match status" value="1"/>
</dbReference>
<reference evidence="2" key="1">
    <citation type="journal article" date="2019" name="Int. J. Syst. Evol. Microbiol.">
        <title>The Global Catalogue of Microorganisms (GCM) 10K type strain sequencing project: providing services to taxonomists for standard genome sequencing and annotation.</title>
        <authorList>
            <consortium name="The Broad Institute Genomics Platform"/>
            <consortium name="The Broad Institute Genome Sequencing Center for Infectious Disease"/>
            <person name="Wu L."/>
            <person name="Ma J."/>
        </authorList>
    </citation>
    <scope>NUCLEOTIDE SEQUENCE [LARGE SCALE GENOMIC DNA]</scope>
    <source>
        <strain evidence="2">CCUG 62953</strain>
    </source>
</reference>
<name>A0ABW3ZCB8_9RHOB</name>
<organism evidence="1 2">
    <name type="scientific">Litorisediminicola beolgyonensis</name>
    <dbReference type="NCBI Taxonomy" id="1173614"/>
    <lineage>
        <taxon>Bacteria</taxon>
        <taxon>Pseudomonadati</taxon>
        <taxon>Pseudomonadota</taxon>
        <taxon>Alphaproteobacteria</taxon>
        <taxon>Rhodobacterales</taxon>
        <taxon>Paracoccaceae</taxon>
        <taxon>Litorisediminicola</taxon>
    </lineage>
</organism>
<dbReference type="Proteomes" id="UP001597135">
    <property type="component" value="Unassembled WGS sequence"/>
</dbReference>
<evidence type="ECO:0000313" key="2">
    <source>
        <dbReference type="Proteomes" id="UP001597135"/>
    </source>
</evidence>
<evidence type="ECO:0008006" key="3">
    <source>
        <dbReference type="Google" id="ProtNLM"/>
    </source>
</evidence>
<protein>
    <recommendedName>
        <fullName evidence="3">Asparagine synthetase domain-containing protein</fullName>
    </recommendedName>
</protein>
<dbReference type="SUPFAM" id="SSF52402">
    <property type="entry name" value="Adenine nucleotide alpha hydrolases-like"/>
    <property type="match status" value="1"/>
</dbReference>
<proteinExistence type="predicted"/>
<sequence length="525" mass="57553">MRPFCLTLDSWTGLPAGAVFDGYAFQGADVILGAEGFAEVAPRFDLPADGAFVLARPRPDGWEIAADAAGYRHVFWWRNGRDWAVSESFLELVSRLRARGVALRLDPGEMGAWLGRRQLFEQLTTRATCVAGISVLGRDETLRIGPEGMSVRQTPRLAAETYPDGLRAFLETWLGRLAALRAADMPMRVHLSGGVDSRAIAALHLWLDRQLGPHKRCGLFCSGGGADREVAERVAAETGAALNALGNPPRIAIGPEAALAAWEARAVGAYAPVRLYPEVQDPDWIELSGHGGGGYKQPLSPGAVRRQVWLMTSVHGFYGMGDRWSWKRGFEAQLARLAPEPGPAWMRWQRASRARFHGAQALVTRSQVSPFDSLSAEAAGDARRGPQMRARQMHYDIMASLAPDLLDLPFDSAAKAPDAQHRAALTRIDRLELHTGRVFGRLTPPEPGAPGPDPLRLVLERVDTGLPELPSGAVNHWFRRELRQLGRMIRSGASPRPKDMRHLHSGWLMLRLMELGVTGWPGGET</sequence>
<gene>
    <name evidence="1" type="ORF">ACFQ4E_00200</name>
</gene>
<dbReference type="InterPro" id="IPR014729">
    <property type="entry name" value="Rossmann-like_a/b/a_fold"/>
</dbReference>
<comment type="caution">
    <text evidence="1">The sequence shown here is derived from an EMBL/GenBank/DDBJ whole genome shotgun (WGS) entry which is preliminary data.</text>
</comment>
<accession>A0ABW3ZCB8</accession>
<keyword evidence="2" id="KW-1185">Reference proteome</keyword>
<dbReference type="RefSeq" id="WP_386800897.1">
    <property type="nucleotide sequence ID" value="NZ_JBHTMU010000001.1"/>
</dbReference>
<dbReference type="EMBL" id="JBHTMU010000001">
    <property type="protein sequence ID" value="MFD1340835.1"/>
    <property type="molecule type" value="Genomic_DNA"/>
</dbReference>
<evidence type="ECO:0000313" key="1">
    <source>
        <dbReference type="EMBL" id="MFD1340835.1"/>
    </source>
</evidence>